<dbReference type="EMBL" id="JAHQIW010006510">
    <property type="protein sequence ID" value="KAJ1369349.1"/>
    <property type="molecule type" value="Genomic_DNA"/>
</dbReference>
<evidence type="ECO:0000313" key="2">
    <source>
        <dbReference type="Proteomes" id="UP001196413"/>
    </source>
</evidence>
<keyword evidence="2" id="KW-1185">Reference proteome</keyword>
<dbReference type="AlphaFoldDB" id="A0AAD5WGD4"/>
<reference evidence="1" key="1">
    <citation type="submission" date="2021-06" db="EMBL/GenBank/DDBJ databases">
        <title>Parelaphostrongylus tenuis whole genome reference sequence.</title>
        <authorList>
            <person name="Garwood T.J."/>
            <person name="Larsen P.A."/>
            <person name="Fountain-Jones N.M."/>
            <person name="Garbe J.R."/>
            <person name="Macchietto M.G."/>
            <person name="Kania S.A."/>
            <person name="Gerhold R.W."/>
            <person name="Richards J.E."/>
            <person name="Wolf T.M."/>
        </authorList>
    </citation>
    <scope>NUCLEOTIDE SEQUENCE</scope>
    <source>
        <strain evidence="1">MNPRO001-30</strain>
        <tissue evidence="1">Meninges</tissue>
    </source>
</reference>
<accession>A0AAD5WGD4</accession>
<dbReference type="Proteomes" id="UP001196413">
    <property type="component" value="Unassembled WGS sequence"/>
</dbReference>
<evidence type="ECO:0000313" key="1">
    <source>
        <dbReference type="EMBL" id="KAJ1369349.1"/>
    </source>
</evidence>
<protein>
    <submittedName>
        <fullName evidence="1">Uncharacterized protein</fullName>
    </submittedName>
</protein>
<organism evidence="1 2">
    <name type="scientific">Parelaphostrongylus tenuis</name>
    <name type="common">Meningeal worm</name>
    <dbReference type="NCBI Taxonomy" id="148309"/>
    <lineage>
        <taxon>Eukaryota</taxon>
        <taxon>Metazoa</taxon>
        <taxon>Ecdysozoa</taxon>
        <taxon>Nematoda</taxon>
        <taxon>Chromadorea</taxon>
        <taxon>Rhabditida</taxon>
        <taxon>Rhabditina</taxon>
        <taxon>Rhabditomorpha</taxon>
        <taxon>Strongyloidea</taxon>
        <taxon>Metastrongylidae</taxon>
        <taxon>Parelaphostrongylus</taxon>
    </lineage>
</organism>
<proteinExistence type="predicted"/>
<comment type="caution">
    <text evidence="1">The sequence shown here is derived from an EMBL/GenBank/DDBJ whole genome shotgun (WGS) entry which is preliminary data.</text>
</comment>
<gene>
    <name evidence="1" type="ORF">KIN20_030786</name>
</gene>
<sequence>MGEMAKKPHCIIVGSTVTGTCTKMNTDCGTVGNPMEVAVISTNYTTISGTLMTTNIVMANWSRQMWQDVVNKAVRMLALGSLESHFFRASVTVS</sequence>
<name>A0AAD5WGD4_PARTN</name>